<dbReference type="EMBL" id="JAHBND010001106">
    <property type="protein sequence ID" value="MBS7676201.1"/>
    <property type="molecule type" value="Genomic_DNA"/>
</dbReference>
<feature type="non-terminal residue" evidence="7">
    <location>
        <position position="97"/>
    </location>
</feature>
<dbReference type="Proteomes" id="UP001196338">
    <property type="component" value="Unassembled WGS sequence"/>
</dbReference>
<reference evidence="7" key="2">
    <citation type="submission" date="2023-08" db="EMBL/GenBank/DDBJ databases">
        <title>Vibrio cholerae Outbreaks in Tanzania Exemplify Founder Flush: Simultaneous Increases in Population Size and Genetic Diversity.</title>
        <authorList>
            <person name="Debes A.K."/>
            <person name="Mohammed A."/>
            <person name="Maseke I."/>
            <person name="Almeida M."/>
            <person name="Li S."/>
            <person name="Matimba H."/>
            <person name="Joachim A."/>
            <person name="Mizinduko M."/>
            <person name="Nyanga S."/>
            <person name="Kelly M."/>
            <person name="Kachwamba Y."/>
            <person name="Schaffer A.M."/>
            <person name="Nyanga A.S."/>
            <person name="Mghamba J."/>
            <person name="Mosha F.S."/>
            <person name="Sack D.A."/>
            <person name="Stine O.C."/>
        </authorList>
    </citation>
    <scope>NUCLEOTIDE SEQUENCE</scope>
    <source>
        <strain evidence="7">TDS0091212</strain>
    </source>
</reference>
<name>A0AAW4KYH8_VIBCL</name>
<evidence type="ECO:0000259" key="6">
    <source>
        <dbReference type="Pfam" id="PF00005"/>
    </source>
</evidence>
<evidence type="ECO:0000256" key="1">
    <source>
        <dbReference type="ARBA" id="ARBA00022448"/>
    </source>
</evidence>
<evidence type="ECO:0000256" key="3">
    <source>
        <dbReference type="ARBA" id="ARBA00022519"/>
    </source>
</evidence>
<evidence type="ECO:0000256" key="5">
    <source>
        <dbReference type="ARBA" id="ARBA00023136"/>
    </source>
</evidence>
<dbReference type="Pfam" id="PF00005">
    <property type="entry name" value="ABC_tran"/>
    <property type="match status" value="1"/>
</dbReference>
<dbReference type="SUPFAM" id="SSF52540">
    <property type="entry name" value="P-loop containing nucleoside triphosphate hydrolases"/>
    <property type="match status" value="1"/>
</dbReference>
<evidence type="ECO:0000313" key="7">
    <source>
        <dbReference type="EMBL" id="MBS7676201.1"/>
    </source>
</evidence>
<evidence type="ECO:0000313" key="8">
    <source>
        <dbReference type="Proteomes" id="UP001196338"/>
    </source>
</evidence>
<dbReference type="RefSeq" id="WP_213421703.1">
    <property type="nucleotide sequence ID" value="NZ_JAHBND010001106.1"/>
</dbReference>
<keyword evidence="5" id="KW-0472">Membrane</keyword>
<organism evidence="7 8">
    <name type="scientific">Vibrio cholerae</name>
    <dbReference type="NCBI Taxonomy" id="666"/>
    <lineage>
        <taxon>Bacteria</taxon>
        <taxon>Pseudomonadati</taxon>
        <taxon>Pseudomonadota</taxon>
        <taxon>Gammaproteobacteria</taxon>
        <taxon>Vibrionales</taxon>
        <taxon>Vibrionaceae</taxon>
        <taxon>Vibrio</taxon>
    </lineage>
</organism>
<sequence length="97" mass="10880">FPHLSVADNIAFGIRKHPQKERVVAELLELVNLKNLGKRFPHELSGGQQQRVALARALAPEPQLLLLDEPFSNLDGELRRKLSHEVRDILKARGTSA</sequence>
<evidence type="ECO:0000256" key="4">
    <source>
        <dbReference type="ARBA" id="ARBA00022967"/>
    </source>
</evidence>
<keyword evidence="7" id="KW-0547">Nucleotide-binding</keyword>
<proteinExistence type="predicted"/>
<dbReference type="InterPro" id="IPR027417">
    <property type="entry name" value="P-loop_NTPase"/>
</dbReference>
<gene>
    <name evidence="7" type="ORF">KIN13_22685</name>
</gene>
<keyword evidence="2" id="KW-1003">Cell membrane</keyword>
<evidence type="ECO:0000256" key="2">
    <source>
        <dbReference type="ARBA" id="ARBA00022475"/>
    </source>
</evidence>
<accession>A0AAW4KYH8</accession>
<protein>
    <submittedName>
        <fullName evidence="7">ATP-binding cassette domain-containing protein</fullName>
    </submittedName>
</protein>
<feature type="non-terminal residue" evidence="7">
    <location>
        <position position="1"/>
    </location>
</feature>
<reference evidence="7" key="1">
    <citation type="submission" date="2021-05" db="EMBL/GenBank/DDBJ databases">
        <authorList>
            <person name="Stine C."/>
        </authorList>
    </citation>
    <scope>NUCLEOTIDE SEQUENCE</scope>
    <source>
        <strain evidence="7">TDS0091212</strain>
    </source>
</reference>
<feature type="domain" description="ABC transporter" evidence="6">
    <location>
        <begin position="1"/>
        <end position="72"/>
    </location>
</feature>
<keyword evidence="1" id="KW-0813">Transport</keyword>
<dbReference type="GO" id="GO:0016887">
    <property type="term" value="F:ATP hydrolysis activity"/>
    <property type="evidence" value="ECO:0007669"/>
    <property type="project" value="InterPro"/>
</dbReference>
<comment type="caution">
    <text evidence="7">The sequence shown here is derived from an EMBL/GenBank/DDBJ whole genome shotgun (WGS) entry which is preliminary data.</text>
</comment>
<dbReference type="GO" id="GO:0005524">
    <property type="term" value="F:ATP binding"/>
    <property type="evidence" value="ECO:0007669"/>
    <property type="project" value="UniProtKB-KW"/>
</dbReference>
<dbReference type="InterPro" id="IPR003439">
    <property type="entry name" value="ABC_transporter-like_ATP-bd"/>
</dbReference>
<keyword evidence="3" id="KW-0997">Cell inner membrane</keyword>
<dbReference type="PANTHER" id="PTHR42781">
    <property type="entry name" value="SPERMIDINE/PUTRESCINE IMPORT ATP-BINDING PROTEIN POTA"/>
    <property type="match status" value="1"/>
</dbReference>
<keyword evidence="4" id="KW-1278">Translocase</keyword>
<dbReference type="Gene3D" id="3.40.50.300">
    <property type="entry name" value="P-loop containing nucleotide triphosphate hydrolases"/>
    <property type="match status" value="1"/>
</dbReference>
<dbReference type="InterPro" id="IPR050093">
    <property type="entry name" value="ABC_SmlMolc_Importer"/>
</dbReference>
<dbReference type="AlphaFoldDB" id="A0AAW4KYH8"/>
<dbReference type="PANTHER" id="PTHR42781:SF5">
    <property type="entry name" value="PUTRESCINE TRANSPORT ATP-BINDING PROTEIN POTG"/>
    <property type="match status" value="1"/>
</dbReference>
<keyword evidence="7" id="KW-0067">ATP-binding</keyword>